<dbReference type="Pfam" id="PF01424">
    <property type="entry name" value="R3H"/>
    <property type="match status" value="1"/>
</dbReference>
<dbReference type="Pfam" id="PF00271">
    <property type="entry name" value="Helicase_C"/>
    <property type="match status" value="1"/>
</dbReference>
<dbReference type="GO" id="GO:0005524">
    <property type="term" value="F:ATP binding"/>
    <property type="evidence" value="ECO:0007669"/>
    <property type="project" value="UniProtKB-KW"/>
</dbReference>
<gene>
    <name evidence="12" type="ORF">CBR_g50388</name>
</gene>
<feature type="compositionally biased region" description="Low complexity" evidence="9">
    <location>
        <begin position="869"/>
        <end position="889"/>
    </location>
</feature>
<comment type="caution">
    <text evidence="12">The sequence shown here is derived from an EMBL/GenBank/DDBJ whole genome shotgun (WGS) entry which is preliminary data.</text>
</comment>
<dbReference type="Proteomes" id="UP000265515">
    <property type="component" value="Unassembled WGS sequence"/>
</dbReference>
<dbReference type="Gene3D" id="3.30.1370.50">
    <property type="entry name" value="R3H-like domain"/>
    <property type="match status" value="1"/>
</dbReference>
<keyword evidence="8" id="KW-0040">ANK repeat</keyword>
<dbReference type="Pfam" id="PF07717">
    <property type="entry name" value="OB_NTP_bind"/>
    <property type="match status" value="1"/>
</dbReference>
<dbReference type="PROSITE" id="PS51194">
    <property type="entry name" value="HELICASE_CTER"/>
    <property type="match status" value="1"/>
</dbReference>
<dbReference type="InterPro" id="IPR036867">
    <property type="entry name" value="R3H_dom_sf"/>
</dbReference>
<dbReference type="PROSITE" id="PS50088">
    <property type="entry name" value="ANK_REPEAT"/>
    <property type="match status" value="1"/>
</dbReference>
<dbReference type="SUPFAM" id="SSF48403">
    <property type="entry name" value="Ankyrin repeat"/>
    <property type="match status" value="1"/>
</dbReference>
<dbReference type="InterPro" id="IPR036770">
    <property type="entry name" value="Ankyrin_rpt-contain_sf"/>
</dbReference>
<dbReference type="EMBL" id="BFEA01000794">
    <property type="protein sequence ID" value="GBG90208.1"/>
    <property type="molecule type" value="Genomic_DNA"/>
</dbReference>
<evidence type="ECO:0000259" key="11">
    <source>
        <dbReference type="PROSITE" id="PS51194"/>
    </source>
</evidence>
<dbReference type="Gene3D" id="1.25.40.20">
    <property type="entry name" value="Ankyrin repeat-containing domain"/>
    <property type="match status" value="1"/>
</dbReference>
<name>A0A388M6J0_CHABU</name>
<dbReference type="GO" id="GO:0003723">
    <property type="term" value="F:RNA binding"/>
    <property type="evidence" value="ECO:0007669"/>
    <property type="project" value="UniProtKB-KW"/>
</dbReference>
<dbReference type="GO" id="GO:0005634">
    <property type="term" value="C:nucleus"/>
    <property type="evidence" value="ECO:0007669"/>
    <property type="project" value="UniProtKB-SubCell"/>
</dbReference>
<sequence>MPGGGGRGKGKAWGGRGRGRGRSVILLPGVTEESEMEIREIMERFQASDERELHFDADLSKPDRALVHDLAMKMGMTSKSTGKGANRRVCVRKKRVRKPSSSSATELFFRDESQAVIMELFAMFPPTEEELTSALGDRGEESSPHVKPWRPRPVAVDPMVFVKQRAEYAARFSNPALQKINEQRMKLPIASFQEVINEAVVRNQVVLIAGETGCGKTTQALLRYQSVTCPEDKSQDKLKLRDLLPTRPDLRLVMMSATLNADLYSKYFGGCPLIEVPGLTYPVRSYFLEDILPITYPGLAGKGEASSSLKKASRRELSEDDQAAMDEALANAWFQDDLESLMELVTGCDNSADQELVVNYQHRSTGATALMVAAGKGAVDEVALLLANGADTTLVANDGSSALDMALGAEKEDVADMLVKWSEKLEAQRASEKAAEDKAIDNLLGRYYASVPEVDAIDTDLVQKLLEHICSPANVEEFDKKDGAILVFLPGWEDILKLKEQLQNHPMFGDPAQCQILPLHSMVASQDQRKVFQRPPKNVRKIVLSTNIAETAVTIDDIVYVLDGGRAKEKSYDPFTNVSTLQVCHTVTASSIDLAMPAYQVAEMKRMPLEELCLQVKSINENIKVKDFLGKALEPPIPKAVSNAVLLLQDIGAFDHEEKITRLGKHLAALPLHPCTGKMLLHALLFDCLDPALTMACEACYRDPFSIPVAVEQVTVEKRSTDPFSIPVAVEQRKRYFDVKRRFSDKLGGCSDHLAVISLFEEWDIARRKGREREFCVNNFVSNATMFMLSGMRQQLVTELRFKGFVKDDVSPCSGCAKDPGIVRAVLTAGMYPQVGSVLPPMKGSRSMVLTPHGEKVRIHPHSLNYRLAGRMSDSGGDGGSANRSAGDSPAAWPLIVYNEITRNDSNVSIRSSTLVKPHAIVFLAAEMVVAPLSGEEEEDEEEDEEEEGEEEDEEEDEEDEEYDEDDEEEDEIHRLAMLEKKQKLAEERRREKELIRQQKQQEQLMSDADKPVAVVIDRWLRFRTTAMVAAQLFCLRERMSAAFAFKVKHPSLPLPPVYDMTMRAIAHVLSCEGEVPSVGRPMWTGPEEVNQEMWSDSRRQTWQAMGTFSDEPEWEGRGGRGRGRGYGGSSSSRVNQSGNRRGGGGRGRGARDPDMQILQSRGGGRGPRVGGMGGGGSVGEWSGFMNKRQRETGGM</sequence>
<feature type="compositionally biased region" description="Acidic residues" evidence="9">
    <location>
        <begin position="935"/>
        <end position="971"/>
    </location>
</feature>
<evidence type="ECO:0000256" key="7">
    <source>
        <dbReference type="ARBA" id="ARBA00023242"/>
    </source>
</evidence>
<feature type="compositionally biased region" description="Low complexity" evidence="9">
    <location>
        <begin position="1130"/>
        <end position="1140"/>
    </location>
</feature>
<dbReference type="OrthoDB" id="5600252at2759"/>
<feature type="region of interest" description="Disordered" evidence="9">
    <location>
        <begin position="868"/>
        <end position="889"/>
    </location>
</feature>
<keyword evidence="6" id="KW-0694">RNA-binding</keyword>
<dbReference type="Pfam" id="PF21010">
    <property type="entry name" value="HA2_C"/>
    <property type="match status" value="1"/>
</dbReference>
<evidence type="ECO:0008006" key="14">
    <source>
        <dbReference type="Google" id="ProtNLM"/>
    </source>
</evidence>
<dbReference type="GO" id="GO:0016787">
    <property type="term" value="F:hydrolase activity"/>
    <property type="evidence" value="ECO:0007669"/>
    <property type="project" value="UniProtKB-KW"/>
</dbReference>
<dbReference type="InterPro" id="IPR002110">
    <property type="entry name" value="Ankyrin_rpt"/>
</dbReference>
<feature type="domain" description="Helicase C-terminal" evidence="11">
    <location>
        <begin position="474"/>
        <end position="652"/>
    </location>
</feature>
<dbReference type="InterPro" id="IPR001374">
    <property type="entry name" value="R3H_dom"/>
</dbReference>
<dbReference type="Gene3D" id="3.40.50.300">
    <property type="entry name" value="P-loop containing nucleotide triphosphate hydrolases"/>
    <property type="match status" value="3"/>
</dbReference>
<dbReference type="Gene3D" id="1.20.120.1080">
    <property type="match status" value="1"/>
</dbReference>
<dbReference type="PANTHER" id="PTHR18934:SF213">
    <property type="entry name" value="3'-5' RNA HELICASE YTHDC2"/>
    <property type="match status" value="1"/>
</dbReference>
<dbReference type="Gramene" id="GBG90208">
    <property type="protein sequence ID" value="GBG90208"/>
    <property type="gene ID" value="CBR_g50388"/>
</dbReference>
<feature type="compositionally biased region" description="Gly residues" evidence="9">
    <location>
        <begin position="1162"/>
        <end position="1179"/>
    </location>
</feature>
<keyword evidence="3" id="KW-0378">Hydrolase</keyword>
<dbReference type="PROSITE" id="PS51061">
    <property type="entry name" value="R3H"/>
    <property type="match status" value="1"/>
</dbReference>
<evidence type="ECO:0000256" key="2">
    <source>
        <dbReference type="ARBA" id="ARBA00022741"/>
    </source>
</evidence>
<feature type="region of interest" description="Disordered" evidence="9">
    <location>
        <begin position="933"/>
        <end position="972"/>
    </location>
</feature>
<keyword evidence="5" id="KW-0067">ATP-binding</keyword>
<dbReference type="Pfam" id="PF04408">
    <property type="entry name" value="WHD_HA2"/>
    <property type="match status" value="1"/>
</dbReference>
<dbReference type="CDD" id="cd18791">
    <property type="entry name" value="SF2_C_RHA"/>
    <property type="match status" value="1"/>
</dbReference>
<dbReference type="GO" id="GO:0003677">
    <property type="term" value="F:DNA binding"/>
    <property type="evidence" value="ECO:0007669"/>
    <property type="project" value="UniProtKB-ARBA"/>
</dbReference>
<dbReference type="GO" id="GO:0004386">
    <property type="term" value="F:helicase activity"/>
    <property type="evidence" value="ECO:0007669"/>
    <property type="project" value="UniProtKB-KW"/>
</dbReference>
<feature type="repeat" description="ANK" evidence="8">
    <location>
        <begin position="365"/>
        <end position="397"/>
    </location>
</feature>
<dbReference type="InterPro" id="IPR027417">
    <property type="entry name" value="P-loop_NTPase"/>
</dbReference>
<evidence type="ECO:0000256" key="3">
    <source>
        <dbReference type="ARBA" id="ARBA00022801"/>
    </source>
</evidence>
<reference evidence="12 13" key="1">
    <citation type="journal article" date="2018" name="Cell">
        <title>The Chara Genome: Secondary Complexity and Implications for Plant Terrestrialization.</title>
        <authorList>
            <person name="Nishiyama T."/>
            <person name="Sakayama H."/>
            <person name="Vries J.D."/>
            <person name="Buschmann H."/>
            <person name="Saint-Marcoux D."/>
            <person name="Ullrich K.K."/>
            <person name="Haas F.B."/>
            <person name="Vanderstraeten L."/>
            <person name="Becker D."/>
            <person name="Lang D."/>
            <person name="Vosolsobe S."/>
            <person name="Rombauts S."/>
            <person name="Wilhelmsson P.K.I."/>
            <person name="Janitza P."/>
            <person name="Kern R."/>
            <person name="Heyl A."/>
            <person name="Rumpler F."/>
            <person name="Villalobos L.I.A.C."/>
            <person name="Clay J.M."/>
            <person name="Skokan R."/>
            <person name="Toyoda A."/>
            <person name="Suzuki Y."/>
            <person name="Kagoshima H."/>
            <person name="Schijlen E."/>
            <person name="Tajeshwar N."/>
            <person name="Catarino B."/>
            <person name="Hetherington A.J."/>
            <person name="Saltykova A."/>
            <person name="Bonnot C."/>
            <person name="Breuninger H."/>
            <person name="Symeonidi A."/>
            <person name="Radhakrishnan G.V."/>
            <person name="Van Nieuwerburgh F."/>
            <person name="Deforce D."/>
            <person name="Chang C."/>
            <person name="Karol K.G."/>
            <person name="Hedrich R."/>
            <person name="Ulvskov P."/>
            <person name="Glockner G."/>
            <person name="Delwiche C.F."/>
            <person name="Petrasek J."/>
            <person name="Van de Peer Y."/>
            <person name="Friml J."/>
            <person name="Beilby M."/>
            <person name="Dolan L."/>
            <person name="Kohara Y."/>
            <person name="Sugano S."/>
            <person name="Fujiyama A."/>
            <person name="Delaux P.-M."/>
            <person name="Quint M."/>
            <person name="TheiBen G."/>
            <person name="Hagemann M."/>
            <person name="Harholt J."/>
            <person name="Dunand C."/>
            <person name="Zachgo S."/>
            <person name="Langdale J."/>
            <person name="Maumus F."/>
            <person name="Straeten D.V.D."/>
            <person name="Gould S.B."/>
            <person name="Rensing S.A."/>
        </authorList>
    </citation>
    <scope>NUCLEOTIDE SEQUENCE [LARGE SCALE GENOMIC DNA]</scope>
    <source>
        <strain evidence="12 13">S276</strain>
    </source>
</reference>
<evidence type="ECO:0000256" key="6">
    <source>
        <dbReference type="ARBA" id="ARBA00022884"/>
    </source>
</evidence>
<organism evidence="12 13">
    <name type="scientific">Chara braunii</name>
    <name type="common">Braun's stonewort</name>
    <dbReference type="NCBI Taxonomy" id="69332"/>
    <lineage>
        <taxon>Eukaryota</taxon>
        <taxon>Viridiplantae</taxon>
        <taxon>Streptophyta</taxon>
        <taxon>Charophyceae</taxon>
        <taxon>Charales</taxon>
        <taxon>Characeae</taxon>
        <taxon>Chara</taxon>
    </lineage>
</organism>
<dbReference type="InterPro" id="IPR007502">
    <property type="entry name" value="Helicase-assoc_dom"/>
</dbReference>
<protein>
    <recommendedName>
        <fullName evidence="14">RNA helicase</fullName>
    </recommendedName>
</protein>
<evidence type="ECO:0000256" key="4">
    <source>
        <dbReference type="ARBA" id="ARBA00022806"/>
    </source>
</evidence>
<proteinExistence type="predicted"/>
<feature type="region of interest" description="Disordered" evidence="9">
    <location>
        <begin position="1080"/>
        <end position="1196"/>
    </location>
</feature>
<dbReference type="InterPro" id="IPR001650">
    <property type="entry name" value="Helicase_C-like"/>
</dbReference>
<dbReference type="STRING" id="69332.A0A388M6J0"/>
<dbReference type="Pfam" id="PF13857">
    <property type="entry name" value="Ank_5"/>
    <property type="match status" value="1"/>
</dbReference>
<evidence type="ECO:0000256" key="1">
    <source>
        <dbReference type="ARBA" id="ARBA00004123"/>
    </source>
</evidence>
<evidence type="ECO:0000313" key="13">
    <source>
        <dbReference type="Proteomes" id="UP000265515"/>
    </source>
</evidence>
<dbReference type="SMART" id="SM00847">
    <property type="entry name" value="HA2"/>
    <property type="match status" value="1"/>
</dbReference>
<dbReference type="InterPro" id="IPR011709">
    <property type="entry name" value="DEAD-box_helicase_OB_fold"/>
</dbReference>
<dbReference type="SUPFAM" id="SSF82708">
    <property type="entry name" value="R3H domain"/>
    <property type="match status" value="1"/>
</dbReference>
<dbReference type="InterPro" id="IPR048333">
    <property type="entry name" value="HA2_WH"/>
</dbReference>
<keyword evidence="7" id="KW-0539">Nucleus</keyword>
<dbReference type="AlphaFoldDB" id="A0A388M6J0"/>
<dbReference type="FunFam" id="3.30.1370.50:FF:000002">
    <property type="entry name" value="Immunoglobulin mu DNA-binding protein 2"/>
    <property type="match status" value="1"/>
</dbReference>
<evidence type="ECO:0000259" key="10">
    <source>
        <dbReference type="PROSITE" id="PS51061"/>
    </source>
</evidence>
<dbReference type="PROSITE" id="PS50297">
    <property type="entry name" value="ANK_REP_REGION"/>
    <property type="match status" value="1"/>
</dbReference>
<keyword evidence="13" id="KW-1185">Reference proteome</keyword>
<keyword evidence="2" id="KW-0547">Nucleotide-binding</keyword>
<evidence type="ECO:0000256" key="8">
    <source>
        <dbReference type="PROSITE-ProRule" id="PRU00023"/>
    </source>
</evidence>
<evidence type="ECO:0000313" key="12">
    <source>
        <dbReference type="EMBL" id="GBG90208.1"/>
    </source>
</evidence>
<dbReference type="OMA" id="HMECGSA"/>
<dbReference type="SMART" id="SM00393">
    <property type="entry name" value="R3H"/>
    <property type="match status" value="1"/>
</dbReference>
<keyword evidence="4" id="KW-0347">Helicase</keyword>
<feature type="domain" description="R3H" evidence="10">
    <location>
        <begin position="32"/>
        <end position="95"/>
    </location>
</feature>
<evidence type="ECO:0000256" key="9">
    <source>
        <dbReference type="SAM" id="MobiDB-lite"/>
    </source>
</evidence>
<dbReference type="PANTHER" id="PTHR18934">
    <property type="entry name" value="ATP-DEPENDENT RNA HELICASE"/>
    <property type="match status" value="1"/>
</dbReference>
<accession>A0A388M6J0</accession>
<dbReference type="SUPFAM" id="SSF52540">
    <property type="entry name" value="P-loop containing nucleoside triphosphate hydrolases"/>
    <property type="match status" value="2"/>
</dbReference>
<comment type="subcellular location">
    <subcellularLocation>
        <location evidence="1">Nucleus</location>
    </subcellularLocation>
</comment>
<evidence type="ECO:0000256" key="5">
    <source>
        <dbReference type="ARBA" id="ARBA00022840"/>
    </source>
</evidence>